<dbReference type="Pfam" id="PF05938">
    <property type="entry name" value="Self-incomp_S1"/>
    <property type="match status" value="1"/>
</dbReference>
<keyword evidence="4" id="KW-0964">Secreted</keyword>
<accession>A0A7J6FJK1</accession>
<dbReference type="AlphaFoldDB" id="A0A7J6FJK1"/>
<dbReference type="InterPro" id="IPR010264">
    <property type="entry name" value="Self-incomp_S1"/>
</dbReference>
<gene>
    <name evidence="6" type="ORF">G4B88_012694</name>
</gene>
<comment type="similarity">
    <text evidence="2">Belongs to the plant self-incompatibility (S1) protein family.</text>
</comment>
<comment type="subcellular location">
    <subcellularLocation>
        <location evidence="1">Secreted</location>
    </subcellularLocation>
</comment>
<dbReference type="EMBL" id="JAATIQ010000201">
    <property type="protein sequence ID" value="KAF4370894.1"/>
    <property type="molecule type" value="Genomic_DNA"/>
</dbReference>
<evidence type="ECO:0000313" key="6">
    <source>
        <dbReference type="EMBL" id="KAF4370894.1"/>
    </source>
</evidence>
<keyword evidence="7" id="KW-1185">Reference proteome</keyword>
<evidence type="ECO:0000256" key="2">
    <source>
        <dbReference type="ARBA" id="ARBA00005581"/>
    </source>
</evidence>
<comment type="caution">
    <text evidence="6">The sequence shown here is derived from an EMBL/GenBank/DDBJ whole genome shotgun (WGS) entry which is preliminary data.</text>
</comment>
<evidence type="ECO:0000256" key="3">
    <source>
        <dbReference type="ARBA" id="ARBA00022471"/>
    </source>
</evidence>
<evidence type="ECO:0000256" key="5">
    <source>
        <dbReference type="ARBA" id="ARBA00022729"/>
    </source>
</evidence>
<evidence type="ECO:0000256" key="4">
    <source>
        <dbReference type="ARBA" id="ARBA00022525"/>
    </source>
</evidence>
<protein>
    <submittedName>
        <fullName evidence="6">Uncharacterized protein</fullName>
    </submittedName>
</protein>
<proteinExistence type="inferred from homology"/>
<reference evidence="6 7" key="1">
    <citation type="journal article" date="2020" name="bioRxiv">
        <title>Sequence and annotation of 42 cannabis genomes reveals extensive copy number variation in cannabinoid synthesis and pathogen resistance genes.</title>
        <authorList>
            <person name="Mckernan K.J."/>
            <person name="Helbert Y."/>
            <person name="Kane L.T."/>
            <person name="Ebling H."/>
            <person name="Zhang L."/>
            <person name="Liu B."/>
            <person name="Eaton Z."/>
            <person name="Mclaughlin S."/>
            <person name="Kingan S."/>
            <person name="Baybayan P."/>
            <person name="Concepcion G."/>
            <person name="Jordan M."/>
            <person name="Riva A."/>
            <person name="Barbazuk W."/>
            <person name="Harkins T."/>
        </authorList>
    </citation>
    <scope>NUCLEOTIDE SEQUENCE [LARGE SCALE GENOMIC DNA]</scope>
    <source>
        <strain evidence="7">cv. Jamaican Lion 4</strain>
        <tissue evidence="6">Leaf</tissue>
    </source>
</reference>
<organism evidence="6 7">
    <name type="scientific">Cannabis sativa</name>
    <name type="common">Hemp</name>
    <name type="synonym">Marijuana</name>
    <dbReference type="NCBI Taxonomy" id="3483"/>
    <lineage>
        <taxon>Eukaryota</taxon>
        <taxon>Viridiplantae</taxon>
        <taxon>Streptophyta</taxon>
        <taxon>Embryophyta</taxon>
        <taxon>Tracheophyta</taxon>
        <taxon>Spermatophyta</taxon>
        <taxon>Magnoliopsida</taxon>
        <taxon>eudicotyledons</taxon>
        <taxon>Gunneridae</taxon>
        <taxon>Pentapetalae</taxon>
        <taxon>rosids</taxon>
        <taxon>fabids</taxon>
        <taxon>Rosales</taxon>
        <taxon>Cannabaceae</taxon>
        <taxon>Cannabis</taxon>
    </lineage>
</organism>
<evidence type="ECO:0000256" key="1">
    <source>
        <dbReference type="ARBA" id="ARBA00004613"/>
    </source>
</evidence>
<dbReference type="Proteomes" id="UP000583929">
    <property type="component" value="Unassembled WGS sequence"/>
</dbReference>
<evidence type="ECO:0000313" key="7">
    <source>
        <dbReference type="Proteomes" id="UP000583929"/>
    </source>
</evidence>
<sequence length="93" mass="11031">MVLEKIGVVYIVLYKTTVKIFNDLDDNFDLTIHCKLKDDDLGIHVIPLGFGKMVLRFSKTMLYKMLLESWKRWDSWVFAPRYNFPWLNNVTAT</sequence>
<keyword evidence="3" id="KW-0713">Self-incompatibility</keyword>
<dbReference type="GO" id="GO:0005576">
    <property type="term" value="C:extracellular region"/>
    <property type="evidence" value="ECO:0007669"/>
    <property type="project" value="UniProtKB-SubCell"/>
</dbReference>
<keyword evidence="5" id="KW-0732">Signal</keyword>
<dbReference type="GO" id="GO:0060320">
    <property type="term" value="P:rejection of self pollen"/>
    <property type="evidence" value="ECO:0007669"/>
    <property type="project" value="UniProtKB-KW"/>
</dbReference>
<name>A0A7J6FJK1_CANSA</name>